<dbReference type="VEuPathDB" id="TriTrypDB:BSAL_75950"/>
<feature type="compositionally biased region" description="Basic residues" evidence="3">
    <location>
        <begin position="219"/>
        <end position="231"/>
    </location>
</feature>
<evidence type="ECO:0000256" key="1">
    <source>
        <dbReference type="ARBA" id="ARBA00022741"/>
    </source>
</evidence>
<evidence type="ECO:0000313" key="7">
    <source>
        <dbReference type="Proteomes" id="UP000051952"/>
    </source>
</evidence>
<proteinExistence type="predicted"/>
<dbReference type="PANTHER" id="PTHR13318:SF247">
    <property type="entry name" value="GH16156P"/>
    <property type="match status" value="1"/>
</dbReference>
<dbReference type="InterPro" id="IPR007111">
    <property type="entry name" value="NACHT_NTPase"/>
</dbReference>
<dbReference type="GO" id="GO:0016301">
    <property type="term" value="F:kinase activity"/>
    <property type="evidence" value="ECO:0007669"/>
    <property type="project" value="UniProtKB-KW"/>
</dbReference>
<dbReference type="SUPFAM" id="SSF52047">
    <property type="entry name" value="RNI-like"/>
    <property type="match status" value="2"/>
</dbReference>
<feature type="domain" description="F-box/LRR-repeat protein 15-like leucin rich repeat" evidence="5">
    <location>
        <begin position="1672"/>
        <end position="1819"/>
    </location>
</feature>
<evidence type="ECO:0000259" key="4">
    <source>
        <dbReference type="Pfam" id="PF05729"/>
    </source>
</evidence>
<dbReference type="Gene3D" id="3.40.50.300">
    <property type="entry name" value="P-loop containing nucleotide triphosphate hydrolases"/>
    <property type="match status" value="1"/>
</dbReference>
<dbReference type="Pfam" id="PF25372">
    <property type="entry name" value="DUF7885"/>
    <property type="match status" value="2"/>
</dbReference>
<evidence type="ECO:0000256" key="3">
    <source>
        <dbReference type="SAM" id="MobiDB-lite"/>
    </source>
</evidence>
<accession>A0A0S4IZL2</accession>
<dbReference type="GO" id="GO:0005524">
    <property type="term" value="F:ATP binding"/>
    <property type="evidence" value="ECO:0007669"/>
    <property type="project" value="UniProtKB-KW"/>
</dbReference>
<feature type="compositionally biased region" description="Basic residues" evidence="3">
    <location>
        <begin position="188"/>
        <end position="197"/>
    </location>
</feature>
<dbReference type="Pfam" id="PF05729">
    <property type="entry name" value="NACHT"/>
    <property type="match status" value="1"/>
</dbReference>
<dbReference type="PANTHER" id="PTHR13318">
    <property type="entry name" value="PARTNER OF PAIRED, ISOFORM B-RELATED"/>
    <property type="match status" value="1"/>
</dbReference>
<dbReference type="OrthoDB" id="273667at2759"/>
<keyword evidence="1" id="KW-0547">Nucleotide-binding</keyword>
<protein>
    <submittedName>
        <fullName evidence="6">Receptor-type protein kinase, putative</fullName>
    </submittedName>
</protein>
<keyword evidence="6" id="KW-0808">Transferase</keyword>
<keyword evidence="2" id="KW-0067">ATP-binding</keyword>
<name>A0A0S4IZL2_BODSA</name>
<dbReference type="GO" id="GO:0019005">
    <property type="term" value="C:SCF ubiquitin ligase complex"/>
    <property type="evidence" value="ECO:0007669"/>
    <property type="project" value="TreeGrafter"/>
</dbReference>
<keyword evidence="7" id="KW-1185">Reference proteome</keyword>
<evidence type="ECO:0000256" key="2">
    <source>
        <dbReference type="ARBA" id="ARBA00022840"/>
    </source>
</evidence>
<sequence length="2064" mass="229514">MSQVFLHIADGRTLWVPTHKAASHETGSVVILPQVNPTELVRSFYLFDNSIQVVDDARFATSANAKTPADISRAVGQFRERCARDEPFMMSSRYNPGVAQRSSVPAAAAPAPLQQSAYQMPPPQPYAQASVMMPPPTLQSQPPAGGFAMMNQAFLQPPGALHPMQQQQPGYLNAANNGYMAQPPPPMHHYHQHHHQQQHQYGAPGGYNSMQQGGGRQPYGHHQHHHHHHQQRFGAPGHHSHQQQQGPPGAQQNRFQDIVFNKPQPIETPIEVPKDVHDLYHQPNGRIYLATLPSARITVWLRSHTMAPANYQRYVHCKGGISLMMKSTASDLMDSKPVELFDRQLCTHFLAHNYCSRKGCLHVHHSESQLRHMIAVKHVLLQDTSKREREQMAEDIVAKDRAAQSRPKEDFETRYNIVMSMPPTVVSGTPAHLIKGEATTNEDETQSVPNVLAVTTKGGGRGGGGDDCTVALAEGSSSSSHHQGNAAVAPAPPRPGRYTGPIGVASDSDSDSSDTLLRLDMVPNCCLREETIRLIRNRLDELYSSNGVIPDQVKLTSLIYDIPKEVRVALAPEIQQLHRDLQFHETLTKEYATAQLEGALRTIFESYASLQQLQEERNQPPPSLPGCPAPRDAYLLYDANDDDITSLPNDHRTYFEELSIEVLRSELRSVYSAMYGTSQSAIAPDVTLNSMELYTSLSIVHSQMRNGHHIDPADTFSGKSIDSTEALNVIDKTEPRFLLVEGRAGIGKSTWAAYLAQLQKYNHGIVVVVRLSELASYLKGKTEGNRLSPRELLFVSFGKEHTALIDRLFYHVRLNTKKTLRIAWIFDGFDEVPSLHQVNDPNPFLADFIATLEAFGGRAQRGSFQFDNSDLVVVTSREERNGKFLNAPLVATINPWSSKQAILYIKKYFSQPSENISLLDTDNCVRAAINAVKGNCFGSFSTIPIVLEMICWTAASSNGSTNTSVTKLFEETVKMMLRIARERFGIENFSTNEETISLCKELSRKTTDGVFFDIDPKEKKVNDLICSRLVRERNGPAMISRTARFVHKSFLEYFQALYFAEHLDELGSETRDYPISTRQHEDAIEWIQFTSSDDMVRIVVPDRIDPTVCQLHMKCCRPVEQFGNTDFEVIWIAGKSDKDEFVRGSPLPSNDVNCRMRHSDGITKNVTVQPGGEYFLIIRPASGSVIAPVKCCWKGAVNPRITQKLPLCDIPSDRQQRNFFLLLADAVNATNLQANKKQLLDYLIGRLRYHHPRIASWMCHSERSLAFHKMPFPDGTYPSNGQSKAQFLSEMGLSIVTECAAVIMDDGSNFGTLIGSVVEGTSTGGRLLEALNIKTKSIYEWAILPAAQYGTSVMWRSIESCISKDTMKALAANGTALQEALIASFVRNQHVDAITSSLINLGVTINLLLACRTGASVVIMKAIDNTIARDVAYAIDDILYFTLVKSLRAAQYDTAEEVWKKITTVKHPTPRVWSLLFTPLTTKAIGERLSPNAAEMREWLEKRCHVLAMHIPQTLFPQLEQHAIHTFPAQCLHHAIRFGIVTLLGLLKTTLAPLIMSENVNALRKIHQEQQLTVQVLKARIRKSSNALLDTIRSHTLSLSELRKISIEGGKRDTLKFGQVLQHCRDSPLQELEFIDCNITISDDILRRWMVNNISCQRCTVDQSILAAHVLQLKFFSVASCSCNFDVVSAVSQQNTLEDLRISHPDPLSPISLQNINLLTRLEHLELTGCNFVTDSEVAHVAALTQLCYLDLTACAKITDHGVSKIVVLSRLHTLKLSECENVTNTATDHIVLMKTLRSLSVNRCHNITDKGAICIATNLVELEQLDIGGCSLTDVGVGSIADLTKLQRLDLHVFDLDGKGKGNKITDSAIKKVISSLKELKHLDLNWCSMVTNDGIESISSSNSLIQLCLRGCGNITNTGLSRIETLSQLRFLDLSNCTVTDKCATSIGLLVHLEHLQLRGCKKITDVGVSRLVALTQLLHLDLGLCSGVTDVGMTSIGLLTRLQYLDLNSCGRVTEKGFEGILSLTQLRHLDIEHCSQITRSTITQLKLSLVELRHFKCSTK</sequence>
<gene>
    <name evidence="6" type="ORF">BSAL_75950</name>
</gene>
<dbReference type="SUPFAM" id="SSF52540">
    <property type="entry name" value="P-loop containing nucleoside triphosphate hydrolases"/>
    <property type="match status" value="1"/>
</dbReference>
<reference evidence="7" key="1">
    <citation type="submission" date="2015-09" db="EMBL/GenBank/DDBJ databases">
        <authorList>
            <consortium name="Pathogen Informatics"/>
        </authorList>
    </citation>
    <scope>NUCLEOTIDE SEQUENCE [LARGE SCALE GENOMIC DNA]</scope>
    <source>
        <strain evidence="7">Lake Konstanz</strain>
    </source>
</reference>
<dbReference type="GO" id="GO:0031146">
    <property type="term" value="P:SCF-dependent proteasomal ubiquitin-dependent protein catabolic process"/>
    <property type="evidence" value="ECO:0007669"/>
    <property type="project" value="TreeGrafter"/>
</dbReference>
<dbReference type="InterPro" id="IPR006553">
    <property type="entry name" value="Leu-rich_rpt_Cys-con_subtyp"/>
</dbReference>
<dbReference type="InterPro" id="IPR057207">
    <property type="entry name" value="FBXL15_LRR"/>
</dbReference>
<feature type="compositionally biased region" description="Low complexity" evidence="3">
    <location>
        <begin position="234"/>
        <end position="251"/>
    </location>
</feature>
<evidence type="ECO:0000259" key="5">
    <source>
        <dbReference type="Pfam" id="PF25372"/>
    </source>
</evidence>
<feature type="domain" description="F-box/LRR-repeat protein 15-like leucin rich repeat" evidence="5">
    <location>
        <begin position="1865"/>
        <end position="2050"/>
    </location>
</feature>
<dbReference type="Gene3D" id="3.80.10.10">
    <property type="entry name" value="Ribonuclease Inhibitor"/>
    <property type="match status" value="4"/>
</dbReference>
<evidence type="ECO:0000313" key="6">
    <source>
        <dbReference type="EMBL" id="CUG21799.1"/>
    </source>
</evidence>
<organism evidence="6 7">
    <name type="scientific">Bodo saltans</name>
    <name type="common">Flagellated protozoan</name>
    <dbReference type="NCBI Taxonomy" id="75058"/>
    <lineage>
        <taxon>Eukaryota</taxon>
        <taxon>Discoba</taxon>
        <taxon>Euglenozoa</taxon>
        <taxon>Kinetoplastea</taxon>
        <taxon>Metakinetoplastina</taxon>
        <taxon>Eubodonida</taxon>
        <taxon>Bodonidae</taxon>
        <taxon>Bodo</taxon>
    </lineage>
</organism>
<dbReference type="InterPro" id="IPR032675">
    <property type="entry name" value="LRR_dom_sf"/>
</dbReference>
<dbReference type="SMART" id="SM00367">
    <property type="entry name" value="LRR_CC"/>
    <property type="match status" value="10"/>
</dbReference>
<dbReference type="EMBL" id="CYKH01000703">
    <property type="protein sequence ID" value="CUG21799.1"/>
    <property type="molecule type" value="Genomic_DNA"/>
</dbReference>
<dbReference type="InterPro" id="IPR027417">
    <property type="entry name" value="P-loop_NTPase"/>
</dbReference>
<feature type="region of interest" description="Disordered" evidence="3">
    <location>
        <begin position="177"/>
        <end position="251"/>
    </location>
</feature>
<feature type="region of interest" description="Disordered" evidence="3">
    <location>
        <begin position="474"/>
        <end position="510"/>
    </location>
</feature>
<keyword evidence="6" id="KW-0418">Kinase</keyword>
<keyword evidence="6" id="KW-0675">Receptor</keyword>
<dbReference type="Proteomes" id="UP000051952">
    <property type="component" value="Unassembled WGS sequence"/>
</dbReference>
<feature type="domain" description="NACHT" evidence="4">
    <location>
        <begin position="737"/>
        <end position="910"/>
    </location>
</feature>